<sequence>MLVSAWYHLGLRLDREAADQRIRGNLPRGQNLAMGPSLDLTHDPAVTTTDKTIPSSGIDGSQGADYNIGYGPDISFISMQRRTHLRHSYRPTSQAPPSLPLSSSSLAGHKTTDSKLAPCR</sequence>
<feature type="region of interest" description="Disordered" evidence="1">
    <location>
        <begin position="81"/>
        <end position="120"/>
    </location>
</feature>
<evidence type="ECO:0000256" key="1">
    <source>
        <dbReference type="SAM" id="MobiDB-lite"/>
    </source>
</evidence>
<organism evidence="2 3">
    <name type="scientific">Protopolystoma xenopodis</name>
    <dbReference type="NCBI Taxonomy" id="117903"/>
    <lineage>
        <taxon>Eukaryota</taxon>
        <taxon>Metazoa</taxon>
        <taxon>Spiralia</taxon>
        <taxon>Lophotrochozoa</taxon>
        <taxon>Platyhelminthes</taxon>
        <taxon>Monogenea</taxon>
        <taxon>Polyopisthocotylea</taxon>
        <taxon>Polystomatidea</taxon>
        <taxon>Polystomatidae</taxon>
        <taxon>Protopolystoma</taxon>
    </lineage>
</organism>
<name>A0A3S5B8F2_9PLAT</name>
<dbReference type="AlphaFoldDB" id="A0A3S5B8F2"/>
<gene>
    <name evidence="2" type="ORF">PXEA_LOCUS36493</name>
</gene>
<keyword evidence="3" id="KW-1185">Reference proteome</keyword>
<evidence type="ECO:0000313" key="2">
    <source>
        <dbReference type="EMBL" id="VEL43053.1"/>
    </source>
</evidence>
<protein>
    <submittedName>
        <fullName evidence="2">Uncharacterized protein</fullName>
    </submittedName>
</protein>
<feature type="compositionally biased region" description="Polar residues" evidence="1">
    <location>
        <begin position="46"/>
        <end position="59"/>
    </location>
</feature>
<evidence type="ECO:0000313" key="3">
    <source>
        <dbReference type="Proteomes" id="UP000784294"/>
    </source>
</evidence>
<dbReference type="EMBL" id="CAAALY010278471">
    <property type="protein sequence ID" value="VEL43053.1"/>
    <property type="molecule type" value="Genomic_DNA"/>
</dbReference>
<comment type="caution">
    <text evidence="2">The sequence shown here is derived from an EMBL/GenBank/DDBJ whole genome shotgun (WGS) entry which is preliminary data.</text>
</comment>
<feature type="region of interest" description="Disordered" evidence="1">
    <location>
        <begin position="27"/>
        <end position="64"/>
    </location>
</feature>
<reference evidence="2" key="1">
    <citation type="submission" date="2018-11" db="EMBL/GenBank/DDBJ databases">
        <authorList>
            <consortium name="Pathogen Informatics"/>
        </authorList>
    </citation>
    <scope>NUCLEOTIDE SEQUENCE</scope>
</reference>
<proteinExistence type="predicted"/>
<dbReference type="Proteomes" id="UP000784294">
    <property type="component" value="Unassembled WGS sequence"/>
</dbReference>
<dbReference type="OrthoDB" id="49395at2759"/>
<accession>A0A3S5B8F2</accession>